<gene>
    <name evidence="1" type="ORF">US62_C0036G0027</name>
</gene>
<sequence>MLKKLLVFLGFILLLGLGIFLFKEKIFFRTYQNSEHYVTFIYSRFWKSYDSNSKTKNTLIELINTDNKGLVAVYFRLDAVPKYQGSDSEQEKSKNIKV</sequence>
<accession>A0A0G0KTU8</accession>
<dbReference type="Proteomes" id="UP000034603">
    <property type="component" value="Unassembled WGS sequence"/>
</dbReference>
<reference evidence="1 2" key="1">
    <citation type="journal article" date="2015" name="Nature">
        <title>rRNA introns, odd ribosomes, and small enigmatic genomes across a large radiation of phyla.</title>
        <authorList>
            <person name="Brown C.T."/>
            <person name="Hug L.A."/>
            <person name="Thomas B.C."/>
            <person name="Sharon I."/>
            <person name="Castelle C.J."/>
            <person name="Singh A."/>
            <person name="Wilkins M.J."/>
            <person name="Williams K.H."/>
            <person name="Banfield J.F."/>
        </authorList>
    </citation>
    <scope>NUCLEOTIDE SEQUENCE [LARGE SCALE GENOMIC DNA]</scope>
</reference>
<evidence type="ECO:0000313" key="2">
    <source>
        <dbReference type="Proteomes" id="UP000034603"/>
    </source>
</evidence>
<comment type="caution">
    <text evidence="1">The sequence shown here is derived from an EMBL/GenBank/DDBJ whole genome shotgun (WGS) entry which is preliminary data.</text>
</comment>
<dbReference type="EMBL" id="LBTR01000036">
    <property type="protein sequence ID" value="KKQ44011.1"/>
    <property type="molecule type" value="Genomic_DNA"/>
</dbReference>
<organism evidence="1 2">
    <name type="scientific">Candidatus Woesebacteria bacterium GW2011_GWA1_37_8</name>
    <dbReference type="NCBI Taxonomy" id="1618546"/>
    <lineage>
        <taxon>Bacteria</taxon>
        <taxon>Candidatus Woeseibacteriota</taxon>
    </lineage>
</organism>
<evidence type="ECO:0000313" key="1">
    <source>
        <dbReference type="EMBL" id="KKQ44011.1"/>
    </source>
</evidence>
<proteinExistence type="predicted"/>
<dbReference type="AlphaFoldDB" id="A0A0G0KTU8"/>
<protein>
    <submittedName>
        <fullName evidence="1">Uncharacterized protein</fullName>
    </submittedName>
</protein>
<name>A0A0G0KTU8_9BACT</name>